<comment type="caution">
    <text evidence="5">The sequence shown here is derived from an EMBL/GenBank/DDBJ whole genome shotgun (WGS) entry which is preliminary data.</text>
</comment>
<dbReference type="Gene3D" id="3.10.105.10">
    <property type="entry name" value="Dipeptide-binding Protein, Domain 3"/>
    <property type="match status" value="1"/>
</dbReference>
<dbReference type="SUPFAM" id="SSF53850">
    <property type="entry name" value="Periplasmic binding protein-like II"/>
    <property type="match status" value="1"/>
</dbReference>
<dbReference type="GO" id="GO:0042597">
    <property type="term" value="C:periplasmic space"/>
    <property type="evidence" value="ECO:0007669"/>
    <property type="project" value="UniProtKB-ARBA"/>
</dbReference>
<name>A0AB37UCW0_9CYAN</name>
<dbReference type="PIRSF" id="PIRSF002741">
    <property type="entry name" value="MppA"/>
    <property type="match status" value="1"/>
</dbReference>
<keyword evidence="3" id="KW-0732">Signal</keyword>
<dbReference type="Pfam" id="PF00496">
    <property type="entry name" value="SBP_bac_5"/>
    <property type="match status" value="1"/>
</dbReference>
<dbReference type="PANTHER" id="PTHR30290">
    <property type="entry name" value="PERIPLASMIC BINDING COMPONENT OF ABC TRANSPORTER"/>
    <property type="match status" value="1"/>
</dbReference>
<dbReference type="GO" id="GO:0043190">
    <property type="term" value="C:ATP-binding cassette (ABC) transporter complex"/>
    <property type="evidence" value="ECO:0007669"/>
    <property type="project" value="InterPro"/>
</dbReference>
<organism evidence="5 6">
    <name type="scientific">Chroococcidiopsis cubana SAG 39.79</name>
    <dbReference type="NCBI Taxonomy" id="388085"/>
    <lineage>
        <taxon>Bacteria</taxon>
        <taxon>Bacillati</taxon>
        <taxon>Cyanobacteriota</taxon>
        <taxon>Cyanophyceae</taxon>
        <taxon>Chroococcidiopsidales</taxon>
        <taxon>Chroococcidiopsidaceae</taxon>
        <taxon>Chroococcidiopsis</taxon>
    </lineage>
</organism>
<dbReference type="Gene3D" id="3.40.190.10">
    <property type="entry name" value="Periplasmic binding protein-like II"/>
    <property type="match status" value="1"/>
</dbReference>
<sequence length="605" mass="68134">MKYPITLSQSWRKWLAGILAVVMAIALSGCNPAEMRTQAADVPQIVVSVTTDPDTFNYALGHQVPNIFNMTFRGLTTVNGITKELEPELAESWQISEDKLNIIFTLREGLKWSDGHSLTADDVVFTYNDIVLNKAIPTDLRDYIQIGKQKAYPKVIKLDDRRVEFIMPEPFSPFLATTTGDPTSAIAILPKHALQESVKTKDAKGNPRFLSTWGTDTDPTKVVTNGPFTLESYVPAQRLVYRRNPNYWRKDAQGNSQPYIEKYIWRIVENPETTLVQFRSGGLDIASASADNFSLLKREEERGNFKIYNGGPAFGMSFITFNLNKGSRNGKPLVNPIKSRWFNTVEFRQAVAYGLDRQTMINNFLRGLGELQNSPIDTQSSYFLPPEKGLKVYNYDPAKAKKLLQEVGFKYNNKNQLFDAQGNRVRFTLMTPAAGGGNSGRLARTVGQIQRDLAKIGMQVDLQFLDFGTLMDKTSNSLDWECYIGGFIGGGIEPNDGANVWLTAGGLHNFNQLPQVGQAPIQGREIADWEQKIEDLFIKGAQEFDEAKRKEIYNEFQRTAQEYLPYITLYNPLSLAAIRDRIEGTKFSALGGAFWNIYELKVKEQ</sequence>
<protein>
    <submittedName>
        <fullName evidence="5">Peptide ABC transporter substrate-binding protein</fullName>
    </submittedName>
</protein>
<dbReference type="GO" id="GO:1904680">
    <property type="term" value="F:peptide transmembrane transporter activity"/>
    <property type="evidence" value="ECO:0007669"/>
    <property type="project" value="TreeGrafter"/>
</dbReference>
<feature type="domain" description="Solute-binding protein family 5" evidence="4">
    <location>
        <begin position="84"/>
        <end position="505"/>
    </location>
</feature>
<dbReference type="InterPro" id="IPR000914">
    <property type="entry name" value="SBP_5_dom"/>
</dbReference>
<keyword evidence="6" id="KW-1185">Reference proteome</keyword>
<dbReference type="Gene3D" id="3.90.76.10">
    <property type="entry name" value="Dipeptide-binding Protein, Domain 1"/>
    <property type="match status" value="1"/>
</dbReference>
<dbReference type="RefSeq" id="WP_106166566.1">
    <property type="nucleotide sequence ID" value="NZ_RSCK01000093.1"/>
</dbReference>
<evidence type="ECO:0000256" key="1">
    <source>
        <dbReference type="ARBA" id="ARBA00005695"/>
    </source>
</evidence>
<dbReference type="GO" id="GO:0015833">
    <property type="term" value="P:peptide transport"/>
    <property type="evidence" value="ECO:0007669"/>
    <property type="project" value="TreeGrafter"/>
</dbReference>
<evidence type="ECO:0000256" key="2">
    <source>
        <dbReference type="ARBA" id="ARBA00022448"/>
    </source>
</evidence>
<reference evidence="5 6" key="1">
    <citation type="journal article" date="2019" name="Genome Biol. Evol.">
        <title>Day and night: Metabolic profiles and evolutionary relationships of six axenic non-marine cyanobacteria.</title>
        <authorList>
            <person name="Will S.E."/>
            <person name="Henke P."/>
            <person name="Boedeker C."/>
            <person name="Huang S."/>
            <person name="Brinkmann H."/>
            <person name="Rohde M."/>
            <person name="Jarek M."/>
            <person name="Friedl T."/>
            <person name="Seufert S."/>
            <person name="Schumacher M."/>
            <person name="Overmann J."/>
            <person name="Neumann-Schaal M."/>
            <person name="Petersen J."/>
        </authorList>
    </citation>
    <scope>NUCLEOTIDE SEQUENCE [LARGE SCALE GENOMIC DNA]</scope>
    <source>
        <strain evidence="5 6">SAG 39.79</strain>
    </source>
</reference>
<keyword evidence="2" id="KW-0813">Transport</keyword>
<dbReference type="EMBL" id="RSCK01000093">
    <property type="protein sequence ID" value="RUT03766.1"/>
    <property type="molecule type" value="Genomic_DNA"/>
</dbReference>
<dbReference type="AlphaFoldDB" id="A0AB37UCW0"/>
<dbReference type="CDD" id="cd08500">
    <property type="entry name" value="PBP2_NikA_DppA_OppA_like_4"/>
    <property type="match status" value="1"/>
</dbReference>
<dbReference type="InterPro" id="IPR030678">
    <property type="entry name" value="Peptide/Ni-bd"/>
</dbReference>
<evidence type="ECO:0000313" key="6">
    <source>
        <dbReference type="Proteomes" id="UP000282574"/>
    </source>
</evidence>
<dbReference type="Proteomes" id="UP000282574">
    <property type="component" value="Unassembled WGS sequence"/>
</dbReference>
<dbReference type="InterPro" id="IPR039424">
    <property type="entry name" value="SBP_5"/>
</dbReference>
<evidence type="ECO:0000313" key="5">
    <source>
        <dbReference type="EMBL" id="RUT03766.1"/>
    </source>
</evidence>
<proteinExistence type="inferred from homology"/>
<gene>
    <name evidence="5" type="ORF">DSM107010_59320</name>
</gene>
<accession>A0AB37UCW0</accession>
<evidence type="ECO:0000256" key="3">
    <source>
        <dbReference type="ARBA" id="ARBA00022729"/>
    </source>
</evidence>
<dbReference type="PANTHER" id="PTHR30290:SF9">
    <property type="entry name" value="OLIGOPEPTIDE-BINDING PROTEIN APPA"/>
    <property type="match status" value="1"/>
</dbReference>
<comment type="similarity">
    <text evidence="1">Belongs to the bacterial solute-binding protein 5 family.</text>
</comment>
<evidence type="ECO:0000259" key="4">
    <source>
        <dbReference type="Pfam" id="PF00496"/>
    </source>
</evidence>
<dbReference type="PROSITE" id="PS51257">
    <property type="entry name" value="PROKAR_LIPOPROTEIN"/>
    <property type="match status" value="1"/>
</dbReference>